<gene>
    <name evidence="2" type="ORF">EPUS_02394</name>
</gene>
<organism evidence="2 3">
    <name type="scientific">Endocarpon pusillum (strain Z07020 / HMAS-L-300199)</name>
    <name type="common">Lichen-forming fungus</name>
    <dbReference type="NCBI Taxonomy" id="1263415"/>
    <lineage>
        <taxon>Eukaryota</taxon>
        <taxon>Fungi</taxon>
        <taxon>Dikarya</taxon>
        <taxon>Ascomycota</taxon>
        <taxon>Pezizomycotina</taxon>
        <taxon>Eurotiomycetes</taxon>
        <taxon>Chaetothyriomycetidae</taxon>
        <taxon>Verrucariales</taxon>
        <taxon>Verrucariaceae</taxon>
        <taxon>Endocarpon</taxon>
    </lineage>
</organism>
<dbReference type="GeneID" id="19237448"/>
<dbReference type="PANTHER" id="PTHR28061:SF1">
    <property type="entry name" value="INO80 COMPLEX SUBUNIT 4"/>
    <property type="match status" value="1"/>
</dbReference>
<reference evidence="3" key="1">
    <citation type="journal article" date="2014" name="BMC Genomics">
        <title>Genome characteristics reveal the impact of lichenization on lichen-forming fungus Endocarpon pusillum Hedwig (Verrucariales, Ascomycota).</title>
        <authorList>
            <person name="Wang Y.-Y."/>
            <person name="Liu B."/>
            <person name="Zhang X.-Y."/>
            <person name="Zhou Q.-M."/>
            <person name="Zhang T."/>
            <person name="Li H."/>
            <person name="Yu Y.-F."/>
            <person name="Zhang X.-L."/>
            <person name="Hao X.-Y."/>
            <person name="Wang M."/>
            <person name="Wang L."/>
            <person name="Wei J.-C."/>
        </authorList>
    </citation>
    <scope>NUCLEOTIDE SEQUENCE [LARGE SCALE GENOMIC DNA]</scope>
    <source>
        <strain evidence="3">Z07020 / HMAS-L-300199</strain>
    </source>
</reference>
<feature type="compositionally biased region" description="Low complexity" evidence="1">
    <location>
        <begin position="52"/>
        <end position="78"/>
    </location>
</feature>
<feature type="compositionally biased region" description="Basic and acidic residues" evidence="1">
    <location>
        <begin position="212"/>
        <end position="222"/>
    </location>
</feature>
<dbReference type="Proteomes" id="UP000019373">
    <property type="component" value="Unassembled WGS sequence"/>
</dbReference>
<dbReference type="OrthoDB" id="4093188at2759"/>
<dbReference type="GO" id="GO:0006338">
    <property type="term" value="P:chromatin remodeling"/>
    <property type="evidence" value="ECO:0007669"/>
    <property type="project" value="InterPro"/>
</dbReference>
<feature type="compositionally biased region" description="Low complexity" evidence="1">
    <location>
        <begin position="258"/>
        <end position="276"/>
    </location>
</feature>
<dbReference type="RefSeq" id="XP_007803491.1">
    <property type="nucleotide sequence ID" value="XM_007805300.1"/>
</dbReference>
<feature type="compositionally biased region" description="Basic residues" evidence="1">
    <location>
        <begin position="118"/>
        <end position="128"/>
    </location>
</feature>
<evidence type="ECO:0000256" key="1">
    <source>
        <dbReference type="SAM" id="MobiDB-lite"/>
    </source>
</evidence>
<dbReference type="Pfam" id="PF08193">
    <property type="entry name" value="INO80_Ies4"/>
    <property type="match status" value="1"/>
</dbReference>
<sequence length="276" mass="28058">MSASSSTTISTPAQNARPDKTNKPSKIVVFKVSPEKLGRFMPKPTQRKNSKAKSTPSSVSTPTSAPAAASALAPASSPNGDASESNSTPVPGATEAPKKKGTGARAGTKRALDGAAKSRGKPGPKKKPRLEDGTIDHAGKPIGGGGGGGGAVTNGTHKLGPKANQGAINAGLRALDRSGKPCRKWERKPIQLKSFTGVVWELPSWRAPKSKLPKEESQESKDASQPSGSKANDSSTAMDSEKSNAGENGTRLVMESTPAASSPVPAPLLAPVAATG</sequence>
<proteinExistence type="predicted"/>
<dbReference type="OMA" id="KPCRRWA"/>
<evidence type="ECO:0000313" key="3">
    <source>
        <dbReference type="Proteomes" id="UP000019373"/>
    </source>
</evidence>
<keyword evidence="3" id="KW-1185">Reference proteome</keyword>
<dbReference type="eggNOG" id="ENOG502SECK">
    <property type="taxonomic scope" value="Eukaryota"/>
</dbReference>
<evidence type="ECO:0008006" key="4">
    <source>
        <dbReference type="Google" id="ProtNLM"/>
    </source>
</evidence>
<accession>U1G0X4</accession>
<protein>
    <recommendedName>
        <fullName evidence="4">INO80 complex subunit 4</fullName>
    </recommendedName>
</protein>
<dbReference type="PANTHER" id="PTHR28061">
    <property type="entry name" value="INO EIGHTY SUBUNIT 4"/>
    <property type="match status" value="1"/>
</dbReference>
<name>U1G0X4_ENDPU</name>
<dbReference type="AlphaFoldDB" id="U1G0X4"/>
<feature type="compositionally biased region" description="Polar residues" evidence="1">
    <location>
        <begin position="79"/>
        <end position="89"/>
    </location>
</feature>
<feature type="compositionally biased region" description="Low complexity" evidence="1">
    <location>
        <begin position="1"/>
        <end position="11"/>
    </location>
</feature>
<feature type="region of interest" description="Disordered" evidence="1">
    <location>
        <begin position="1"/>
        <end position="165"/>
    </location>
</feature>
<feature type="compositionally biased region" description="Basic and acidic residues" evidence="1">
    <location>
        <begin position="129"/>
        <end position="139"/>
    </location>
</feature>
<evidence type="ECO:0000313" key="2">
    <source>
        <dbReference type="EMBL" id="ERF70872.1"/>
    </source>
</evidence>
<feature type="compositionally biased region" description="Gly residues" evidence="1">
    <location>
        <begin position="141"/>
        <end position="152"/>
    </location>
</feature>
<dbReference type="InterPro" id="IPR013175">
    <property type="entry name" value="INO80_su_Ies4"/>
</dbReference>
<dbReference type="HOGENOM" id="CLU_058488_1_0_1"/>
<feature type="compositionally biased region" description="Polar residues" evidence="1">
    <location>
        <begin position="223"/>
        <end position="238"/>
    </location>
</feature>
<dbReference type="EMBL" id="KE721278">
    <property type="protein sequence ID" value="ERF70872.1"/>
    <property type="molecule type" value="Genomic_DNA"/>
</dbReference>
<feature type="region of interest" description="Disordered" evidence="1">
    <location>
        <begin position="197"/>
        <end position="276"/>
    </location>
</feature>
<dbReference type="GO" id="GO:0031011">
    <property type="term" value="C:Ino80 complex"/>
    <property type="evidence" value="ECO:0007669"/>
    <property type="project" value="InterPro"/>
</dbReference>